<dbReference type="Proteomes" id="UP000799766">
    <property type="component" value="Unassembled WGS sequence"/>
</dbReference>
<reference evidence="3" key="1">
    <citation type="journal article" date="2020" name="Stud. Mycol.">
        <title>101 Dothideomycetes genomes: a test case for predicting lifestyles and emergence of pathogens.</title>
        <authorList>
            <person name="Haridas S."/>
            <person name="Albert R."/>
            <person name="Binder M."/>
            <person name="Bloem J."/>
            <person name="Labutti K."/>
            <person name="Salamov A."/>
            <person name="Andreopoulos B."/>
            <person name="Baker S."/>
            <person name="Barry K."/>
            <person name="Bills G."/>
            <person name="Bluhm B."/>
            <person name="Cannon C."/>
            <person name="Castanera R."/>
            <person name="Culley D."/>
            <person name="Daum C."/>
            <person name="Ezra D."/>
            <person name="Gonzalez J."/>
            <person name="Henrissat B."/>
            <person name="Kuo A."/>
            <person name="Liang C."/>
            <person name="Lipzen A."/>
            <person name="Lutzoni F."/>
            <person name="Magnuson J."/>
            <person name="Mondo S."/>
            <person name="Nolan M."/>
            <person name="Ohm R."/>
            <person name="Pangilinan J."/>
            <person name="Park H.-J."/>
            <person name="Ramirez L."/>
            <person name="Alfaro M."/>
            <person name="Sun H."/>
            <person name="Tritt A."/>
            <person name="Yoshinaga Y."/>
            <person name="Zwiers L.-H."/>
            <person name="Turgeon B."/>
            <person name="Goodwin S."/>
            <person name="Spatafora J."/>
            <person name="Crous P."/>
            <person name="Grigoriev I."/>
        </authorList>
    </citation>
    <scope>NUCLEOTIDE SEQUENCE</scope>
    <source>
        <strain evidence="3">ATCC 16933</strain>
    </source>
</reference>
<dbReference type="EMBL" id="MU001681">
    <property type="protein sequence ID" value="KAF2457345.1"/>
    <property type="molecule type" value="Genomic_DNA"/>
</dbReference>
<keyword evidence="1" id="KW-1133">Transmembrane helix</keyword>
<feature type="signal peptide" evidence="2">
    <location>
        <begin position="1"/>
        <end position="29"/>
    </location>
</feature>
<name>A0A6A6P008_9PEZI</name>
<keyword evidence="1" id="KW-0472">Membrane</keyword>
<keyword evidence="2" id="KW-0732">Signal</keyword>
<evidence type="ECO:0000313" key="4">
    <source>
        <dbReference type="Proteomes" id="UP000799766"/>
    </source>
</evidence>
<feature type="transmembrane region" description="Helical" evidence="1">
    <location>
        <begin position="135"/>
        <end position="154"/>
    </location>
</feature>
<evidence type="ECO:0000313" key="3">
    <source>
        <dbReference type="EMBL" id="KAF2457345.1"/>
    </source>
</evidence>
<keyword evidence="1" id="KW-0812">Transmembrane</keyword>
<feature type="transmembrane region" description="Helical" evidence="1">
    <location>
        <begin position="270"/>
        <end position="290"/>
    </location>
</feature>
<proteinExistence type="predicted"/>
<dbReference type="OrthoDB" id="3945378at2759"/>
<feature type="transmembrane region" description="Helical" evidence="1">
    <location>
        <begin position="48"/>
        <end position="69"/>
    </location>
</feature>
<feature type="transmembrane region" description="Helical" evidence="1">
    <location>
        <begin position="188"/>
        <end position="210"/>
    </location>
</feature>
<dbReference type="AlphaFoldDB" id="A0A6A6P008"/>
<feature type="transmembrane region" description="Helical" evidence="1">
    <location>
        <begin position="230"/>
        <end position="250"/>
    </location>
</feature>
<feature type="chain" id="PRO_5025428118" evidence="2">
    <location>
        <begin position="30"/>
        <end position="302"/>
    </location>
</feature>
<protein>
    <submittedName>
        <fullName evidence="3">Uncharacterized protein</fullName>
    </submittedName>
</protein>
<sequence>MFLSLFHKHHKQGIFTFTLLSFLITPALGSTIVSSGSECTIQGDPDVFGIGVRVSLYLQWGSSIIFLAFSPEQASIPRTTMAATTAALYINTFVAAAHGNLIAIEWLVLFYLTFSLSLLNLPVSRAGLQKHGGTIALMSFLWGIYYVVSPWMFFKGLDIAKEPGCDVKIVIFVPISIYAHGFRTAFKVLSIFDAILLGIANFGLAVYLFVRWIQGWADREVQENIDKPGLRGRILATFQVISGVIAIIFAERTLSVNHVTFPGVAINNSGQLIPFILGLFALVASIFSALKTFSRSHVQGAT</sequence>
<gene>
    <name evidence="3" type="ORF">BDY21DRAFT_345617</name>
</gene>
<evidence type="ECO:0000256" key="1">
    <source>
        <dbReference type="SAM" id="Phobius"/>
    </source>
</evidence>
<organism evidence="3 4">
    <name type="scientific">Lineolata rhizophorae</name>
    <dbReference type="NCBI Taxonomy" id="578093"/>
    <lineage>
        <taxon>Eukaryota</taxon>
        <taxon>Fungi</taxon>
        <taxon>Dikarya</taxon>
        <taxon>Ascomycota</taxon>
        <taxon>Pezizomycotina</taxon>
        <taxon>Dothideomycetes</taxon>
        <taxon>Dothideomycetes incertae sedis</taxon>
        <taxon>Lineolatales</taxon>
        <taxon>Lineolataceae</taxon>
        <taxon>Lineolata</taxon>
    </lineage>
</organism>
<accession>A0A6A6P008</accession>
<evidence type="ECO:0000256" key="2">
    <source>
        <dbReference type="SAM" id="SignalP"/>
    </source>
</evidence>
<keyword evidence="4" id="KW-1185">Reference proteome</keyword>